<dbReference type="OrthoDB" id="1247164at2"/>
<protein>
    <submittedName>
        <fullName evidence="2">Uncharacterized protein</fullName>
    </submittedName>
</protein>
<keyword evidence="1" id="KW-0175">Coiled coil</keyword>
<reference evidence="2 3" key="2">
    <citation type="journal article" date="2016" name="Genome Announc.">
        <title>Draft Genome Sequence of a Biocontrol Rhizobacterium, Chryseobacterium kwangjuense Strain KJ1R5, Isolated from Pepper (Capsicum annuum).</title>
        <authorList>
            <person name="Jeong J.J."/>
            <person name="Park H."/>
            <person name="Park B.H."/>
            <person name="Mannaa M."/>
            <person name="Sang M.K."/>
            <person name="Choi I.G."/>
            <person name="Kim K.D."/>
        </authorList>
    </citation>
    <scope>NUCLEOTIDE SEQUENCE [LARGE SCALE GENOMIC DNA]</scope>
    <source>
        <strain evidence="2 3">KJ1R5</strain>
    </source>
</reference>
<name>A0A135WLN1_9FLAO</name>
<proteinExistence type="predicted"/>
<evidence type="ECO:0000313" key="3">
    <source>
        <dbReference type="Proteomes" id="UP000070513"/>
    </source>
</evidence>
<dbReference type="RefSeq" id="WP_062649985.1">
    <property type="nucleotide sequence ID" value="NZ_LPUR01000001.1"/>
</dbReference>
<evidence type="ECO:0000256" key="1">
    <source>
        <dbReference type="SAM" id="Coils"/>
    </source>
</evidence>
<dbReference type="EMBL" id="LPUR01000001">
    <property type="protein sequence ID" value="KXH85793.1"/>
    <property type="molecule type" value="Genomic_DNA"/>
</dbReference>
<accession>A0A135WLN1</accession>
<evidence type="ECO:0000313" key="2">
    <source>
        <dbReference type="EMBL" id="KXH85793.1"/>
    </source>
</evidence>
<feature type="coiled-coil region" evidence="1">
    <location>
        <begin position="218"/>
        <end position="245"/>
    </location>
</feature>
<organism evidence="2 3">
    <name type="scientific">Chryseobacterium kwangjuense</name>
    <dbReference type="NCBI Taxonomy" id="267125"/>
    <lineage>
        <taxon>Bacteria</taxon>
        <taxon>Pseudomonadati</taxon>
        <taxon>Bacteroidota</taxon>
        <taxon>Flavobacteriia</taxon>
        <taxon>Flavobacteriales</taxon>
        <taxon>Weeksellaceae</taxon>
        <taxon>Chryseobacterium group</taxon>
        <taxon>Chryseobacterium</taxon>
    </lineage>
</organism>
<reference evidence="3" key="1">
    <citation type="submission" date="2015-12" db="EMBL/GenBank/DDBJ databases">
        <title>Genome sequence of a biocontrol rhizobacterium Chryseobacterium kwangjuense strain KJ1R5 isolated from pepper (Capsicum annuum L.).</title>
        <authorList>
            <person name="Jeong J.-J."/>
            <person name="Park H."/>
            <person name="Mannaa M."/>
            <person name="Sang M.K."/>
            <person name="Choi I.-G."/>
            <person name="Kim K.D."/>
        </authorList>
    </citation>
    <scope>NUCLEOTIDE SEQUENCE [LARGE SCALE GENOMIC DNA]</scope>
    <source>
        <strain evidence="3">KJ1R5</strain>
    </source>
</reference>
<dbReference type="AlphaFoldDB" id="A0A135WLN1"/>
<dbReference type="Proteomes" id="UP000070513">
    <property type="component" value="Unassembled WGS sequence"/>
</dbReference>
<gene>
    <name evidence="2" type="ORF">AU378_08635</name>
</gene>
<comment type="caution">
    <text evidence="2">The sequence shown here is derived from an EMBL/GenBank/DDBJ whole genome shotgun (WGS) entry which is preliminary data.</text>
</comment>
<sequence length="246" mass="29500">MKQISFIIFFLIFIITFSQRKDTVNKTNIQVAKAEYQKVELKNEVLENYIKTLSTKQESKQSIWDTLIPLLIGSFLTLGTQIYFENRKNKKDKNKQILDSKSELERLIYLLRHNYNELAMHKSHKHYWYAQFQYEENLETPNVSDVNKFYNYHIESGSKAIMTENVIAENFSNFTKEISKIQHLTKQNTQINKLYNEYLTYTPKKPQDIMSIHRSNLYDLARKEEDKLKEEYQEYIKILNNIKNIV</sequence>